<feature type="region of interest" description="Disordered" evidence="1">
    <location>
        <begin position="1"/>
        <end position="20"/>
    </location>
</feature>
<organism evidence="2 3">
    <name type="scientific">Synaphobranchus kaupii</name>
    <name type="common">Kaup's arrowtooth eel</name>
    <dbReference type="NCBI Taxonomy" id="118154"/>
    <lineage>
        <taxon>Eukaryota</taxon>
        <taxon>Metazoa</taxon>
        <taxon>Chordata</taxon>
        <taxon>Craniata</taxon>
        <taxon>Vertebrata</taxon>
        <taxon>Euteleostomi</taxon>
        <taxon>Actinopterygii</taxon>
        <taxon>Neopterygii</taxon>
        <taxon>Teleostei</taxon>
        <taxon>Anguilliformes</taxon>
        <taxon>Synaphobranchidae</taxon>
        <taxon>Synaphobranchus</taxon>
    </lineage>
</organism>
<dbReference type="EMBL" id="JAINUF010000006">
    <property type="protein sequence ID" value="KAJ8357423.1"/>
    <property type="molecule type" value="Genomic_DNA"/>
</dbReference>
<dbReference type="AlphaFoldDB" id="A0A9Q1FFQ4"/>
<accession>A0A9Q1FFQ4</accession>
<proteinExistence type="predicted"/>
<comment type="caution">
    <text evidence="2">The sequence shown here is derived from an EMBL/GenBank/DDBJ whole genome shotgun (WGS) entry which is preliminary data.</text>
</comment>
<evidence type="ECO:0000256" key="1">
    <source>
        <dbReference type="SAM" id="MobiDB-lite"/>
    </source>
</evidence>
<evidence type="ECO:0000313" key="3">
    <source>
        <dbReference type="Proteomes" id="UP001152622"/>
    </source>
</evidence>
<dbReference type="Proteomes" id="UP001152622">
    <property type="component" value="Chromosome 6"/>
</dbReference>
<name>A0A9Q1FFQ4_SYNKA</name>
<reference evidence="2" key="1">
    <citation type="journal article" date="2023" name="Science">
        <title>Genome structures resolve the early diversification of teleost fishes.</title>
        <authorList>
            <person name="Parey E."/>
            <person name="Louis A."/>
            <person name="Montfort J."/>
            <person name="Bouchez O."/>
            <person name="Roques C."/>
            <person name="Iampietro C."/>
            <person name="Lluch J."/>
            <person name="Castinel A."/>
            <person name="Donnadieu C."/>
            <person name="Desvignes T."/>
            <person name="Floi Bucao C."/>
            <person name="Jouanno E."/>
            <person name="Wen M."/>
            <person name="Mejri S."/>
            <person name="Dirks R."/>
            <person name="Jansen H."/>
            <person name="Henkel C."/>
            <person name="Chen W.J."/>
            <person name="Zahm M."/>
            <person name="Cabau C."/>
            <person name="Klopp C."/>
            <person name="Thompson A.W."/>
            <person name="Robinson-Rechavi M."/>
            <person name="Braasch I."/>
            <person name="Lecointre G."/>
            <person name="Bobe J."/>
            <person name="Postlethwait J.H."/>
            <person name="Berthelot C."/>
            <person name="Roest Crollius H."/>
            <person name="Guiguen Y."/>
        </authorList>
    </citation>
    <scope>NUCLEOTIDE SEQUENCE</scope>
    <source>
        <strain evidence="2">WJC10195</strain>
    </source>
</reference>
<keyword evidence="3" id="KW-1185">Reference proteome</keyword>
<protein>
    <submittedName>
        <fullName evidence="2">Uncharacterized protein</fullName>
    </submittedName>
</protein>
<sequence>MAAVKSMSAVNSAPCFPGEVTLTGVSRLSENVPVKKENKKRPAPSELPAAGPSDSGTRADRSAWGPYERSSLTRKGLYISGADSEAVIRLKPHHRLLYIPTAAPLSACTSPWPDYSRIRHFGALLHKHSK</sequence>
<gene>
    <name evidence="2" type="ORF">SKAU_G00202170</name>
</gene>
<evidence type="ECO:0000313" key="2">
    <source>
        <dbReference type="EMBL" id="KAJ8357423.1"/>
    </source>
</evidence>
<feature type="region of interest" description="Disordered" evidence="1">
    <location>
        <begin position="27"/>
        <end position="67"/>
    </location>
</feature>